<dbReference type="AlphaFoldDB" id="A0A1H3JIU1"/>
<dbReference type="GO" id="GO:0008800">
    <property type="term" value="F:beta-lactamase activity"/>
    <property type="evidence" value="ECO:0007669"/>
    <property type="project" value="UniProtKB-EC"/>
</dbReference>
<dbReference type="CARD" id="ARO:3005878">
    <property type="molecule name" value="OXA-666"/>
    <property type="mechanism identifier" value="ARO:0001004"/>
    <property type="mechanism name" value="antibiotic inactivation"/>
</dbReference>
<comment type="catalytic activity">
    <reaction evidence="1">
        <text>a beta-lactam + H2O = a substituted beta-amino acid</text>
        <dbReference type="Rhea" id="RHEA:20401"/>
        <dbReference type="ChEBI" id="CHEBI:15377"/>
        <dbReference type="ChEBI" id="CHEBI:35627"/>
        <dbReference type="ChEBI" id="CHEBI:140347"/>
        <dbReference type="EC" id="3.5.2.6"/>
    </reaction>
</comment>
<dbReference type="InterPro" id="IPR012338">
    <property type="entry name" value="Beta-lactam/transpept-like"/>
</dbReference>
<feature type="domain" description="Penicillin-binding protein transpeptidase" evidence="8">
    <location>
        <begin position="66"/>
        <end position="263"/>
    </location>
</feature>
<keyword evidence="6" id="KW-0046">Antibiotic resistance</keyword>
<feature type="chain" id="PRO_5011490507" description="beta-lactamase" evidence="7">
    <location>
        <begin position="26"/>
        <end position="284"/>
    </location>
</feature>
<evidence type="ECO:0000256" key="2">
    <source>
        <dbReference type="ARBA" id="ARBA00007898"/>
    </source>
</evidence>
<dbReference type="GO" id="GO:0046677">
    <property type="term" value="P:response to antibiotic"/>
    <property type="evidence" value="ECO:0007669"/>
    <property type="project" value="UniProtKB-KW"/>
</dbReference>
<dbReference type="Gene3D" id="3.40.710.10">
    <property type="entry name" value="DD-peptidase/beta-lactamase superfamily"/>
    <property type="match status" value="1"/>
</dbReference>
<dbReference type="PANTHER" id="PTHR30627:SF6">
    <property type="entry name" value="BETA-LACTAMASE YBXI-RELATED"/>
    <property type="match status" value="1"/>
</dbReference>
<dbReference type="RefSeq" id="WP_092689909.1">
    <property type="nucleotide sequence ID" value="NG_062232.1"/>
</dbReference>
<dbReference type="InterPro" id="IPR001460">
    <property type="entry name" value="PCN-bd_Tpept"/>
</dbReference>
<dbReference type="GO" id="GO:0005886">
    <property type="term" value="C:plasma membrane"/>
    <property type="evidence" value="ECO:0007669"/>
    <property type="project" value="TreeGrafter"/>
</dbReference>
<evidence type="ECO:0000256" key="3">
    <source>
        <dbReference type="ARBA" id="ARBA00012865"/>
    </source>
</evidence>
<evidence type="ECO:0000256" key="1">
    <source>
        <dbReference type="ARBA" id="ARBA00001526"/>
    </source>
</evidence>
<dbReference type="GO" id="GO:0071555">
    <property type="term" value="P:cell wall organization"/>
    <property type="evidence" value="ECO:0007669"/>
    <property type="project" value="TreeGrafter"/>
</dbReference>
<dbReference type="NCBIfam" id="NF012161">
    <property type="entry name" value="bla_class_D_main"/>
    <property type="match status" value="1"/>
</dbReference>
<evidence type="ECO:0000256" key="4">
    <source>
        <dbReference type="ARBA" id="ARBA00022729"/>
    </source>
</evidence>
<accession>A0A1H3JIU1</accession>
<keyword evidence="10" id="KW-1185">Reference proteome</keyword>
<keyword evidence="5" id="KW-0378">Hydrolase</keyword>
<dbReference type="EC" id="3.5.2.6" evidence="3"/>
<gene>
    <name evidence="9" type="ORF">SAMN05421643_109103</name>
</gene>
<dbReference type="InterPro" id="IPR050515">
    <property type="entry name" value="Beta-lactam/transpept"/>
</dbReference>
<evidence type="ECO:0000256" key="5">
    <source>
        <dbReference type="ARBA" id="ARBA00022801"/>
    </source>
</evidence>
<dbReference type="SUPFAM" id="SSF56601">
    <property type="entry name" value="beta-lactamase/transpeptidase-like"/>
    <property type="match status" value="1"/>
</dbReference>
<reference evidence="10" key="1">
    <citation type="submission" date="2016-10" db="EMBL/GenBank/DDBJ databases">
        <authorList>
            <person name="Varghese N."/>
            <person name="Submissions S."/>
        </authorList>
    </citation>
    <scope>NUCLEOTIDE SEQUENCE [LARGE SCALE GENOMIC DNA]</scope>
    <source>
        <strain evidence="10">ANC 5109</strain>
    </source>
</reference>
<evidence type="ECO:0000313" key="9">
    <source>
        <dbReference type="EMBL" id="SDY39836.1"/>
    </source>
</evidence>
<sequence>MQQGLFYFGWLLLLTQLSACHMNMAQMSDPSVQKVVSKAIFERSEEIKALFNAANTSAVFMTYDGQQFHYYGNALARAKNAYIPASTFKMLNALIALQHHKVTTSEVFEWKGEKRSFSAWEKDMNLAQAMQASAVPVYQELARRIGLELMQKEVSRLGFGNQKIGQQVDNFWLVGPLKVTPEQEVKFVYQLATEQLLFDVKVQKQVKEMLYIERRGDTKLYAKSGWGMDVKPQVGWYTGWVEQPNGQITAFVLNLEMHDGDDVGERKQLTLDVLDKLGLFFYLH</sequence>
<evidence type="ECO:0000259" key="8">
    <source>
        <dbReference type="Pfam" id="PF00905"/>
    </source>
</evidence>
<dbReference type="PANTHER" id="PTHR30627">
    <property type="entry name" value="PEPTIDOGLYCAN D,D-TRANSPEPTIDASE"/>
    <property type="match status" value="1"/>
</dbReference>
<evidence type="ECO:0000256" key="7">
    <source>
        <dbReference type="SAM" id="SignalP"/>
    </source>
</evidence>
<evidence type="ECO:0000313" key="10">
    <source>
        <dbReference type="Proteomes" id="UP000199035"/>
    </source>
</evidence>
<comment type="similarity">
    <text evidence="2">Belongs to the class-D beta-lactamase family.</text>
</comment>
<dbReference type="GO" id="GO:0008658">
    <property type="term" value="F:penicillin binding"/>
    <property type="evidence" value="ECO:0007669"/>
    <property type="project" value="InterPro"/>
</dbReference>
<dbReference type="EMBL" id="FNPK01000009">
    <property type="protein sequence ID" value="SDY39836.1"/>
    <property type="molecule type" value="Genomic_DNA"/>
</dbReference>
<keyword evidence="4 7" id="KW-0732">Signal</keyword>
<evidence type="ECO:0000256" key="6">
    <source>
        <dbReference type="ARBA" id="ARBA00023251"/>
    </source>
</evidence>
<protein>
    <recommendedName>
        <fullName evidence="3">beta-lactamase</fullName>
        <ecNumber evidence="3">3.5.2.6</ecNumber>
    </recommendedName>
</protein>
<proteinExistence type="inferred from homology"/>
<dbReference type="Proteomes" id="UP000199035">
    <property type="component" value="Unassembled WGS sequence"/>
</dbReference>
<name>A0A1H3JIU1_9GAMM</name>
<dbReference type="Pfam" id="PF00905">
    <property type="entry name" value="Transpeptidase"/>
    <property type="match status" value="1"/>
</dbReference>
<organism evidence="9 10">
    <name type="scientific">Acinetobacter kyonggiensis</name>
    <dbReference type="NCBI Taxonomy" id="595670"/>
    <lineage>
        <taxon>Bacteria</taxon>
        <taxon>Pseudomonadati</taxon>
        <taxon>Pseudomonadota</taxon>
        <taxon>Gammaproteobacteria</taxon>
        <taxon>Moraxellales</taxon>
        <taxon>Moraxellaceae</taxon>
        <taxon>Acinetobacter</taxon>
    </lineage>
</organism>
<feature type="signal peptide" evidence="7">
    <location>
        <begin position="1"/>
        <end position="25"/>
    </location>
</feature>